<gene>
    <name evidence="1" type="ORF">BC781_105227</name>
</gene>
<keyword evidence="2" id="KW-1185">Reference proteome</keyword>
<reference evidence="1 2" key="1">
    <citation type="submission" date="2018-03" db="EMBL/GenBank/DDBJ databases">
        <title>Genomic Encyclopedia of Archaeal and Bacterial Type Strains, Phase II (KMG-II): from individual species to whole genera.</title>
        <authorList>
            <person name="Goeker M."/>
        </authorList>
    </citation>
    <scope>NUCLEOTIDE SEQUENCE [LARGE SCALE GENOMIC DNA]</scope>
    <source>
        <strain evidence="1 2">DSM 28229</strain>
    </source>
</reference>
<protein>
    <submittedName>
        <fullName evidence="1">Uncharacterized protein</fullName>
    </submittedName>
</protein>
<evidence type="ECO:0000313" key="1">
    <source>
        <dbReference type="EMBL" id="PWJ40159.1"/>
    </source>
</evidence>
<accession>A0A315ZVC5</accession>
<comment type="caution">
    <text evidence="1">The sequence shown here is derived from an EMBL/GenBank/DDBJ whole genome shotgun (WGS) entry which is preliminary data.</text>
</comment>
<organism evidence="1 2">
    <name type="scientific">Sediminitomix flava</name>
    <dbReference type="NCBI Taxonomy" id="379075"/>
    <lineage>
        <taxon>Bacteria</taxon>
        <taxon>Pseudomonadati</taxon>
        <taxon>Bacteroidota</taxon>
        <taxon>Cytophagia</taxon>
        <taxon>Cytophagales</taxon>
        <taxon>Flammeovirgaceae</taxon>
        <taxon>Sediminitomix</taxon>
    </lineage>
</organism>
<dbReference type="AlphaFoldDB" id="A0A315ZVC5"/>
<dbReference type="RefSeq" id="WP_109620637.1">
    <property type="nucleotide sequence ID" value="NZ_QGDO01000005.1"/>
</dbReference>
<dbReference type="Pfam" id="PF09695">
    <property type="entry name" value="YtfJ_HI0045"/>
    <property type="match status" value="1"/>
</dbReference>
<dbReference type="OrthoDB" id="977927at2"/>
<sequence>MLTNKFYLPTLLLLFAVNLGFSQEKKTVEVGDKIENVKIRDSKDKPVDIPFFGEKVLMVYYSDPDKPSRNSFLTERMKEEELNGEDFYGFGIVNLKDAPFFPNGVVRFMIRQEEKKNAKHNVKIYTDPDHILKKAWNLGDVNDQFAIIVVSKEGEVLFYQEEELSEPQTERFITWLKGYLEQDKSNSATISTQQKNTNKTKKGA</sequence>
<dbReference type="Proteomes" id="UP000245535">
    <property type="component" value="Unassembled WGS sequence"/>
</dbReference>
<dbReference type="InterPro" id="IPR006513">
    <property type="entry name" value="YtfJ_HI0045"/>
</dbReference>
<name>A0A315ZVC5_SEDFL</name>
<proteinExistence type="predicted"/>
<evidence type="ECO:0000313" key="2">
    <source>
        <dbReference type="Proteomes" id="UP000245535"/>
    </source>
</evidence>
<dbReference type="EMBL" id="QGDO01000005">
    <property type="protein sequence ID" value="PWJ40159.1"/>
    <property type="molecule type" value="Genomic_DNA"/>
</dbReference>